<sequence>MSSYEIDECSIVLNPSSKAVLVNHGMKNHSSFRDKASISTCTKERNESYMSWHNLGTLHLLEQLQGFCSTTMVLITSYQCIPRN</sequence>
<dbReference type="AlphaFoldDB" id="A0A0A9A1B0"/>
<reference evidence="1" key="1">
    <citation type="submission" date="2014-09" db="EMBL/GenBank/DDBJ databases">
        <authorList>
            <person name="Magalhaes I.L.F."/>
            <person name="Oliveira U."/>
            <person name="Santos F.R."/>
            <person name="Vidigal T.H.D.A."/>
            <person name="Brescovit A.D."/>
            <person name="Santos A.J."/>
        </authorList>
    </citation>
    <scope>NUCLEOTIDE SEQUENCE</scope>
    <source>
        <tissue evidence="1">Shoot tissue taken approximately 20 cm above the soil surface</tissue>
    </source>
</reference>
<dbReference type="EMBL" id="GBRH01253019">
    <property type="protein sequence ID" value="JAD44876.1"/>
    <property type="molecule type" value="Transcribed_RNA"/>
</dbReference>
<protein>
    <submittedName>
        <fullName evidence="1">Uncharacterized protein</fullName>
    </submittedName>
</protein>
<accession>A0A0A9A1B0</accession>
<proteinExistence type="predicted"/>
<evidence type="ECO:0000313" key="1">
    <source>
        <dbReference type="EMBL" id="JAD44876.1"/>
    </source>
</evidence>
<organism evidence="1">
    <name type="scientific">Arundo donax</name>
    <name type="common">Giant reed</name>
    <name type="synonym">Donax arundinaceus</name>
    <dbReference type="NCBI Taxonomy" id="35708"/>
    <lineage>
        <taxon>Eukaryota</taxon>
        <taxon>Viridiplantae</taxon>
        <taxon>Streptophyta</taxon>
        <taxon>Embryophyta</taxon>
        <taxon>Tracheophyta</taxon>
        <taxon>Spermatophyta</taxon>
        <taxon>Magnoliopsida</taxon>
        <taxon>Liliopsida</taxon>
        <taxon>Poales</taxon>
        <taxon>Poaceae</taxon>
        <taxon>PACMAD clade</taxon>
        <taxon>Arundinoideae</taxon>
        <taxon>Arundineae</taxon>
        <taxon>Arundo</taxon>
    </lineage>
</organism>
<reference evidence="1" key="2">
    <citation type="journal article" date="2015" name="Data Brief">
        <title>Shoot transcriptome of the giant reed, Arundo donax.</title>
        <authorList>
            <person name="Barrero R.A."/>
            <person name="Guerrero F.D."/>
            <person name="Moolhuijzen P."/>
            <person name="Goolsby J.A."/>
            <person name="Tidwell J."/>
            <person name="Bellgard S.E."/>
            <person name="Bellgard M.I."/>
        </authorList>
    </citation>
    <scope>NUCLEOTIDE SEQUENCE</scope>
    <source>
        <tissue evidence="1">Shoot tissue taken approximately 20 cm above the soil surface</tissue>
    </source>
</reference>
<name>A0A0A9A1B0_ARUDO</name>